<dbReference type="Proteomes" id="UP001596527">
    <property type="component" value="Unassembled WGS sequence"/>
</dbReference>
<dbReference type="PANTHER" id="PTHR23132">
    <property type="entry name" value="D-ALANINE--D-ALANINE LIGASE"/>
    <property type="match status" value="1"/>
</dbReference>
<dbReference type="Gene3D" id="3.30.470.20">
    <property type="entry name" value="ATP-grasp fold, B domain"/>
    <property type="match status" value="1"/>
</dbReference>
<gene>
    <name evidence="13" type="primary">ddl</name>
    <name evidence="16" type="ORF">ACFQWG_02345</name>
</gene>
<evidence type="ECO:0000256" key="8">
    <source>
        <dbReference type="ARBA" id="ARBA00022842"/>
    </source>
</evidence>
<comment type="subcellular location">
    <subcellularLocation>
        <location evidence="13">Cytoplasm</location>
    </subcellularLocation>
</comment>
<protein>
    <recommendedName>
        <fullName evidence="13">D-alanine--D-alanine ligase</fullName>
        <ecNumber evidence="13">6.3.2.4</ecNumber>
    </recommendedName>
    <alternativeName>
        <fullName evidence="13">D-Ala-D-Ala ligase</fullName>
    </alternativeName>
    <alternativeName>
        <fullName evidence="13">D-alanylalanine synthetase</fullName>
    </alternativeName>
</protein>
<comment type="caution">
    <text evidence="16">The sequence shown here is derived from an EMBL/GenBank/DDBJ whole genome shotgun (WGS) entry which is preliminary data.</text>
</comment>
<dbReference type="InterPro" id="IPR005905">
    <property type="entry name" value="D_ala_D_ala"/>
</dbReference>
<dbReference type="PROSITE" id="PS50975">
    <property type="entry name" value="ATP_GRASP"/>
    <property type="match status" value="1"/>
</dbReference>
<proteinExistence type="inferred from homology"/>
<name>A0ABW2SIX2_9ACTO</name>
<evidence type="ECO:0000256" key="10">
    <source>
        <dbReference type="ARBA" id="ARBA00022984"/>
    </source>
</evidence>
<evidence type="ECO:0000256" key="9">
    <source>
        <dbReference type="ARBA" id="ARBA00022960"/>
    </source>
</evidence>
<dbReference type="InterPro" id="IPR016185">
    <property type="entry name" value="PreATP-grasp_dom_sf"/>
</dbReference>
<dbReference type="NCBIfam" id="NF002528">
    <property type="entry name" value="PRK01966.1-4"/>
    <property type="match status" value="1"/>
</dbReference>
<keyword evidence="9 13" id="KW-0133">Cell shape</keyword>
<evidence type="ECO:0000256" key="5">
    <source>
        <dbReference type="ARBA" id="ARBA00022723"/>
    </source>
</evidence>
<comment type="cofactor">
    <cofactor evidence="2">
        <name>Mg(2+)</name>
        <dbReference type="ChEBI" id="CHEBI:18420"/>
    </cofactor>
</comment>
<evidence type="ECO:0000256" key="12">
    <source>
        <dbReference type="ARBA" id="ARBA00023316"/>
    </source>
</evidence>
<dbReference type="EC" id="6.3.2.4" evidence="13"/>
<reference evidence="17" key="1">
    <citation type="journal article" date="2019" name="Int. J. Syst. Evol. Microbiol.">
        <title>The Global Catalogue of Microorganisms (GCM) 10K type strain sequencing project: providing services to taxonomists for standard genome sequencing and annotation.</title>
        <authorList>
            <consortium name="The Broad Institute Genomics Platform"/>
            <consortium name="The Broad Institute Genome Sequencing Center for Infectious Disease"/>
            <person name="Wu L."/>
            <person name="Ma J."/>
        </authorList>
    </citation>
    <scope>NUCLEOTIDE SEQUENCE [LARGE SCALE GENOMIC DNA]</scope>
    <source>
        <strain evidence="17">CCUG 56698</strain>
    </source>
</reference>
<keyword evidence="10 13" id="KW-0573">Peptidoglycan synthesis</keyword>
<dbReference type="PROSITE" id="PS00844">
    <property type="entry name" value="DALA_DALA_LIGASE_2"/>
    <property type="match status" value="1"/>
</dbReference>
<dbReference type="PIRSF" id="PIRSF039102">
    <property type="entry name" value="Ddl/VanB"/>
    <property type="match status" value="1"/>
</dbReference>
<dbReference type="InterPro" id="IPR011761">
    <property type="entry name" value="ATP-grasp"/>
</dbReference>
<keyword evidence="13" id="KW-0963">Cytoplasm</keyword>
<dbReference type="SUPFAM" id="SSF56059">
    <property type="entry name" value="Glutathione synthetase ATP-binding domain-like"/>
    <property type="match status" value="1"/>
</dbReference>
<keyword evidence="12 13" id="KW-0961">Cell wall biogenesis/degradation</keyword>
<evidence type="ECO:0000256" key="11">
    <source>
        <dbReference type="ARBA" id="ARBA00023211"/>
    </source>
</evidence>
<dbReference type="GO" id="GO:0016874">
    <property type="term" value="F:ligase activity"/>
    <property type="evidence" value="ECO:0007669"/>
    <property type="project" value="UniProtKB-KW"/>
</dbReference>
<dbReference type="PROSITE" id="PS00843">
    <property type="entry name" value="DALA_DALA_LIGASE_1"/>
    <property type="match status" value="1"/>
</dbReference>
<dbReference type="InterPro" id="IPR000291">
    <property type="entry name" value="D-Ala_lig_Van_CS"/>
</dbReference>
<dbReference type="PANTHER" id="PTHR23132:SF25">
    <property type="entry name" value="D-ALANINE--D-ALANINE LIGASE A"/>
    <property type="match status" value="1"/>
</dbReference>
<dbReference type="InterPro" id="IPR013815">
    <property type="entry name" value="ATP_grasp_subdomain_1"/>
</dbReference>
<evidence type="ECO:0000259" key="15">
    <source>
        <dbReference type="PROSITE" id="PS50975"/>
    </source>
</evidence>
<evidence type="ECO:0000256" key="1">
    <source>
        <dbReference type="ARBA" id="ARBA00001936"/>
    </source>
</evidence>
<comment type="function">
    <text evidence="13">Cell wall formation.</text>
</comment>
<keyword evidence="4 13" id="KW-0436">Ligase</keyword>
<sequence length="383" mass="40918">MTERSFQPSGHGARPRVLIVFGGRSGEHEISCATAAGVLRAIDREKWEVLPIGITRDGEWVRVPDDPSLFELRDGRGQSVHPGSSRVTLTEGGARLLETAVGEDGTATGVTDLGAVDVVLPLLHGPYGEDGTIQGLFEMADVRYVGCGVTSSAISMDKHLTKTVLASAGIEVGRWELITAHQWESEREQCLERVAALGYPVFVKPCRAGSSIGISRVDAPGQLATAVKEASNHDPRVMVEALLSGREVECGVLAGRGASEAPRTAPLGEIVVPEGGFYDYDAKYIDTEAVGLVCPAEVPEEDARRIQGLAARAFDALLCEGLARVDFFYDPDTGAVTVNEVNTMPGFTPFSMFPQMWAQAGVSYPELVDELLEGALARPLGLR</sequence>
<evidence type="ECO:0000256" key="6">
    <source>
        <dbReference type="ARBA" id="ARBA00022741"/>
    </source>
</evidence>
<keyword evidence="5" id="KW-0479">Metal-binding</keyword>
<feature type="domain" description="ATP-grasp" evidence="15">
    <location>
        <begin position="162"/>
        <end position="373"/>
    </location>
</feature>
<comment type="catalytic activity">
    <reaction evidence="13">
        <text>2 D-alanine + ATP = D-alanyl-D-alanine + ADP + phosphate + H(+)</text>
        <dbReference type="Rhea" id="RHEA:11224"/>
        <dbReference type="ChEBI" id="CHEBI:15378"/>
        <dbReference type="ChEBI" id="CHEBI:30616"/>
        <dbReference type="ChEBI" id="CHEBI:43474"/>
        <dbReference type="ChEBI" id="CHEBI:57416"/>
        <dbReference type="ChEBI" id="CHEBI:57822"/>
        <dbReference type="ChEBI" id="CHEBI:456216"/>
        <dbReference type="EC" id="6.3.2.4"/>
    </reaction>
</comment>
<keyword evidence="11" id="KW-0464">Manganese</keyword>
<evidence type="ECO:0000256" key="14">
    <source>
        <dbReference type="PROSITE-ProRule" id="PRU00409"/>
    </source>
</evidence>
<dbReference type="Pfam" id="PF01820">
    <property type="entry name" value="Dala_Dala_lig_N"/>
    <property type="match status" value="1"/>
</dbReference>
<keyword evidence="7 14" id="KW-0067">ATP-binding</keyword>
<keyword evidence="8" id="KW-0460">Magnesium</keyword>
<dbReference type="NCBIfam" id="NF002378">
    <property type="entry name" value="PRK01372.1"/>
    <property type="match status" value="1"/>
</dbReference>
<dbReference type="Pfam" id="PF07478">
    <property type="entry name" value="Dala_Dala_lig_C"/>
    <property type="match status" value="1"/>
</dbReference>
<dbReference type="RefSeq" id="WP_380971750.1">
    <property type="nucleotide sequence ID" value="NZ_JBHTEF010000001.1"/>
</dbReference>
<dbReference type="HAMAP" id="MF_00047">
    <property type="entry name" value="Dala_Dala_lig"/>
    <property type="match status" value="1"/>
</dbReference>
<organism evidence="16 17">
    <name type="scientific">Schaalia naturae</name>
    <dbReference type="NCBI Taxonomy" id="635203"/>
    <lineage>
        <taxon>Bacteria</taxon>
        <taxon>Bacillati</taxon>
        <taxon>Actinomycetota</taxon>
        <taxon>Actinomycetes</taxon>
        <taxon>Actinomycetales</taxon>
        <taxon>Actinomycetaceae</taxon>
        <taxon>Schaalia</taxon>
    </lineage>
</organism>
<evidence type="ECO:0000256" key="2">
    <source>
        <dbReference type="ARBA" id="ARBA00001946"/>
    </source>
</evidence>
<dbReference type="Gene3D" id="3.40.50.20">
    <property type="match status" value="1"/>
</dbReference>
<evidence type="ECO:0000256" key="4">
    <source>
        <dbReference type="ARBA" id="ARBA00022598"/>
    </source>
</evidence>
<evidence type="ECO:0000256" key="13">
    <source>
        <dbReference type="HAMAP-Rule" id="MF_00047"/>
    </source>
</evidence>
<evidence type="ECO:0000313" key="17">
    <source>
        <dbReference type="Proteomes" id="UP001596527"/>
    </source>
</evidence>
<dbReference type="InterPro" id="IPR011127">
    <property type="entry name" value="Dala_Dala_lig_N"/>
</dbReference>
<accession>A0ABW2SIX2</accession>
<dbReference type="SUPFAM" id="SSF52440">
    <property type="entry name" value="PreATP-grasp domain"/>
    <property type="match status" value="1"/>
</dbReference>
<evidence type="ECO:0000256" key="3">
    <source>
        <dbReference type="ARBA" id="ARBA00010871"/>
    </source>
</evidence>
<comment type="cofactor">
    <cofactor evidence="1">
        <name>Mn(2+)</name>
        <dbReference type="ChEBI" id="CHEBI:29035"/>
    </cofactor>
</comment>
<dbReference type="EMBL" id="JBHTEF010000001">
    <property type="protein sequence ID" value="MFC7580066.1"/>
    <property type="molecule type" value="Genomic_DNA"/>
</dbReference>
<dbReference type="InterPro" id="IPR011095">
    <property type="entry name" value="Dala_Dala_lig_C"/>
</dbReference>
<comment type="similarity">
    <text evidence="3 13">Belongs to the D-alanine--D-alanine ligase family.</text>
</comment>
<dbReference type="NCBIfam" id="TIGR01205">
    <property type="entry name" value="D_ala_D_alaTIGR"/>
    <property type="match status" value="1"/>
</dbReference>
<comment type="pathway">
    <text evidence="13">Cell wall biogenesis; peptidoglycan biosynthesis.</text>
</comment>
<keyword evidence="17" id="KW-1185">Reference proteome</keyword>
<keyword evidence="6 14" id="KW-0547">Nucleotide-binding</keyword>
<evidence type="ECO:0000256" key="7">
    <source>
        <dbReference type="ARBA" id="ARBA00022840"/>
    </source>
</evidence>
<dbReference type="Gene3D" id="3.30.1490.20">
    <property type="entry name" value="ATP-grasp fold, A domain"/>
    <property type="match status" value="1"/>
</dbReference>
<evidence type="ECO:0000313" key="16">
    <source>
        <dbReference type="EMBL" id="MFC7580066.1"/>
    </source>
</evidence>